<dbReference type="OrthoDB" id="8300214at2759"/>
<dbReference type="Proteomes" id="UP000469559">
    <property type="component" value="Unassembled WGS sequence"/>
</dbReference>
<evidence type="ECO:0000313" key="1">
    <source>
        <dbReference type="EMBL" id="TVY16425.1"/>
    </source>
</evidence>
<dbReference type="AlphaFoldDB" id="A0A8T9B9K6"/>
<gene>
    <name evidence="1" type="primary">ustM</name>
    <name evidence="1" type="ORF">LARI1_G007215</name>
</gene>
<dbReference type="GO" id="GO:0032259">
    <property type="term" value="P:methylation"/>
    <property type="evidence" value="ECO:0007669"/>
    <property type="project" value="UniProtKB-KW"/>
</dbReference>
<accession>A0A8T9B9K6</accession>
<comment type="caution">
    <text evidence="1">The sequence shown here is derived from an EMBL/GenBank/DDBJ whole genome shotgun (WGS) entry which is preliminary data.</text>
</comment>
<reference evidence="1 2" key="1">
    <citation type="submission" date="2018-05" db="EMBL/GenBank/DDBJ databases">
        <title>Whole genome sequencing for identification of molecular markers to develop diagnostic detection tools for the regulated plant pathogen Lachnellula willkommii.</title>
        <authorList>
            <person name="Giroux E."/>
            <person name="Bilodeau G."/>
        </authorList>
    </citation>
    <scope>NUCLEOTIDE SEQUENCE [LARGE SCALE GENOMIC DNA]</scope>
    <source>
        <strain evidence="1 2">CBS 203.66</strain>
    </source>
</reference>
<name>A0A8T9B9K6_9HELO</name>
<keyword evidence="1" id="KW-0808">Transferase</keyword>
<protein>
    <submittedName>
        <fullName evidence="1">Methyltransferase ustM</fullName>
    </submittedName>
</protein>
<proteinExistence type="predicted"/>
<dbReference type="CDD" id="cd02440">
    <property type="entry name" value="AdoMet_MTases"/>
    <property type="match status" value="1"/>
</dbReference>
<dbReference type="SUPFAM" id="SSF53335">
    <property type="entry name" value="S-adenosyl-L-methionine-dependent methyltransferases"/>
    <property type="match status" value="1"/>
</dbReference>
<keyword evidence="1" id="KW-0489">Methyltransferase</keyword>
<dbReference type="GO" id="GO:0008168">
    <property type="term" value="F:methyltransferase activity"/>
    <property type="evidence" value="ECO:0007669"/>
    <property type="project" value="UniProtKB-KW"/>
</dbReference>
<keyword evidence="2" id="KW-1185">Reference proteome</keyword>
<dbReference type="InterPro" id="IPR029063">
    <property type="entry name" value="SAM-dependent_MTases_sf"/>
</dbReference>
<dbReference type="Pfam" id="PF13489">
    <property type="entry name" value="Methyltransf_23"/>
    <property type="match status" value="1"/>
</dbReference>
<evidence type="ECO:0000313" key="2">
    <source>
        <dbReference type="Proteomes" id="UP000469559"/>
    </source>
</evidence>
<dbReference type="Gene3D" id="3.40.50.150">
    <property type="entry name" value="Vaccinia Virus protein VP39"/>
    <property type="match status" value="1"/>
</dbReference>
<sequence>MADVNLTTQATSLAQYFLDNSNSPTSPSPITISETTHRLAILSSFSIPPGSRVLEIGCGQGDSTIVLASLVGPTGHVDAYDPGSPDYGSPFTLGQSQAFIKAGALGSRIEFHRTIPFQDNDDKDNVKEYDFIVLSHCIYYFASPRILPALLASLPKSKFLCIAEWSLHASAPAQVPHVLTALLLSLLESKREVESTGNIRTVLSPAQISRIVRETGIWVLEGGSGSGELKVTGEGLPHAYWEVKDLMRKKEGVLTGEGMELLEGERTVIRAMYDSIEQGVEQLGGVEGVRCMDVWVARFREEG</sequence>
<dbReference type="EMBL" id="QGMF01000368">
    <property type="protein sequence ID" value="TVY16425.1"/>
    <property type="molecule type" value="Genomic_DNA"/>
</dbReference>
<organism evidence="1 2">
    <name type="scientific">Lachnellula arida</name>
    <dbReference type="NCBI Taxonomy" id="1316785"/>
    <lineage>
        <taxon>Eukaryota</taxon>
        <taxon>Fungi</taxon>
        <taxon>Dikarya</taxon>
        <taxon>Ascomycota</taxon>
        <taxon>Pezizomycotina</taxon>
        <taxon>Leotiomycetes</taxon>
        <taxon>Helotiales</taxon>
        <taxon>Lachnaceae</taxon>
        <taxon>Lachnellula</taxon>
    </lineage>
</organism>